<feature type="region of interest" description="Disordered" evidence="1">
    <location>
        <begin position="166"/>
        <end position="202"/>
    </location>
</feature>
<gene>
    <name evidence="2" type="ORF">SRO942_LOCUS32920</name>
</gene>
<comment type="caution">
    <text evidence="2">The sequence shown here is derived from an EMBL/GenBank/DDBJ whole genome shotgun (WGS) entry which is preliminary data.</text>
</comment>
<feature type="compositionally biased region" description="Acidic residues" evidence="1">
    <location>
        <begin position="168"/>
        <end position="187"/>
    </location>
</feature>
<organism evidence="2 3">
    <name type="scientific">Didymodactylos carnosus</name>
    <dbReference type="NCBI Taxonomy" id="1234261"/>
    <lineage>
        <taxon>Eukaryota</taxon>
        <taxon>Metazoa</taxon>
        <taxon>Spiralia</taxon>
        <taxon>Gnathifera</taxon>
        <taxon>Rotifera</taxon>
        <taxon>Eurotatoria</taxon>
        <taxon>Bdelloidea</taxon>
        <taxon>Philodinida</taxon>
        <taxon>Philodinidae</taxon>
        <taxon>Didymodactylos</taxon>
    </lineage>
</organism>
<feature type="compositionally biased region" description="Basic and acidic residues" evidence="1">
    <location>
        <begin position="188"/>
        <end position="201"/>
    </location>
</feature>
<name>A0A8S2T6S7_9BILA</name>
<reference evidence="2" key="1">
    <citation type="submission" date="2021-02" db="EMBL/GenBank/DDBJ databases">
        <authorList>
            <person name="Nowell W R."/>
        </authorList>
    </citation>
    <scope>NUCLEOTIDE SEQUENCE</scope>
</reference>
<evidence type="ECO:0000313" key="2">
    <source>
        <dbReference type="EMBL" id="CAF4273036.1"/>
    </source>
</evidence>
<dbReference type="AlphaFoldDB" id="A0A8S2T6S7"/>
<evidence type="ECO:0000313" key="3">
    <source>
        <dbReference type="Proteomes" id="UP000681722"/>
    </source>
</evidence>
<accession>A0A8S2T6S7</accession>
<sequence>MGSWQGLPGDCICWGLPGEGSPRGLCIFRGVPGDFQGESRLGNRLQTIRSDVKQQWSEVLDKILDNIISAFSDRFDENTVQIYKCMGYFSVKSLLTSHDIQPSDISALCNFYSLDKSSTAKELNEFRKYYKSAEKFVDVSNMLPTKYQKNYVDFERQFVRKQCGIYDESNEGDDDNNENQDPEDDESGTEKQVDTKDRSKNEITANSEISRYLFRNLAKENALYA</sequence>
<evidence type="ECO:0000256" key="1">
    <source>
        <dbReference type="SAM" id="MobiDB-lite"/>
    </source>
</evidence>
<protein>
    <submittedName>
        <fullName evidence="2">Uncharacterized protein</fullName>
    </submittedName>
</protein>
<dbReference type="Proteomes" id="UP000681722">
    <property type="component" value="Unassembled WGS sequence"/>
</dbReference>
<proteinExistence type="predicted"/>
<dbReference type="EMBL" id="CAJOBC010080576">
    <property type="protein sequence ID" value="CAF4273036.1"/>
    <property type="molecule type" value="Genomic_DNA"/>
</dbReference>